<dbReference type="OrthoDB" id="420711at2759"/>
<dbReference type="EMBL" id="LSRX01001582">
    <property type="protein sequence ID" value="OLP78650.1"/>
    <property type="molecule type" value="Genomic_DNA"/>
</dbReference>
<dbReference type="CDD" id="cd02440">
    <property type="entry name" value="AdoMet_MTases"/>
    <property type="match status" value="1"/>
</dbReference>
<keyword evidence="2" id="KW-0597">Phosphoprotein</keyword>
<keyword evidence="5" id="KW-1185">Reference proteome</keyword>
<dbReference type="InterPro" id="IPR016039">
    <property type="entry name" value="Thiolase-like"/>
</dbReference>
<dbReference type="GO" id="GO:0032259">
    <property type="term" value="P:methylation"/>
    <property type="evidence" value="ECO:0007669"/>
    <property type="project" value="UniProtKB-KW"/>
</dbReference>
<dbReference type="InterPro" id="IPR020841">
    <property type="entry name" value="PKS_Beta-ketoAc_synthase_dom"/>
</dbReference>
<proteinExistence type="predicted"/>
<feature type="domain" description="Ketosynthase family 3 (KS3)" evidence="3">
    <location>
        <begin position="151"/>
        <end position="457"/>
    </location>
</feature>
<evidence type="ECO:0000256" key="1">
    <source>
        <dbReference type="ARBA" id="ARBA00022450"/>
    </source>
</evidence>
<dbReference type="SUPFAM" id="SSF53335">
    <property type="entry name" value="S-adenosyl-L-methionine-dependent methyltransferases"/>
    <property type="match status" value="1"/>
</dbReference>
<dbReference type="Proteomes" id="UP000186817">
    <property type="component" value="Unassembled WGS sequence"/>
</dbReference>
<keyword evidence="4" id="KW-0808">Transferase</keyword>
<evidence type="ECO:0000256" key="2">
    <source>
        <dbReference type="ARBA" id="ARBA00022553"/>
    </source>
</evidence>
<evidence type="ECO:0000259" key="3">
    <source>
        <dbReference type="SMART" id="SM00825"/>
    </source>
</evidence>
<keyword evidence="1" id="KW-0596">Phosphopantetheine</keyword>
<dbReference type="PANTHER" id="PTHR43775">
    <property type="entry name" value="FATTY ACID SYNTHASE"/>
    <property type="match status" value="1"/>
</dbReference>
<evidence type="ECO:0000313" key="5">
    <source>
        <dbReference type="Proteomes" id="UP000186817"/>
    </source>
</evidence>
<dbReference type="PANTHER" id="PTHR43775:SF37">
    <property type="entry name" value="SI:DKEY-61P9.11"/>
    <property type="match status" value="1"/>
</dbReference>
<dbReference type="InterPro" id="IPR013216">
    <property type="entry name" value="Methyltransf_11"/>
</dbReference>
<dbReference type="InterPro" id="IPR029063">
    <property type="entry name" value="SAM-dependent_MTases_sf"/>
</dbReference>
<protein>
    <submittedName>
        <fullName evidence="4">Putative methyltransferase C1B3.06c</fullName>
    </submittedName>
</protein>
<dbReference type="AlphaFoldDB" id="A0A1Q9C6V4"/>
<keyword evidence="4" id="KW-0489">Methyltransferase</keyword>
<dbReference type="Gene3D" id="3.40.47.10">
    <property type="match status" value="1"/>
</dbReference>
<organism evidence="4 5">
    <name type="scientific">Symbiodinium microadriaticum</name>
    <name type="common">Dinoflagellate</name>
    <name type="synonym">Zooxanthella microadriatica</name>
    <dbReference type="NCBI Taxonomy" id="2951"/>
    <lineage>
        <taxon>Eukaryota</taxon>
        <taxon>Sar</taxon>
        <taxon>Alveolata</taxon>
        <taxon>Dinophyceae</taxon>
        <taxon>Suessiales</taxon>
        <taxon>Symbiodiniaceae</taxon>
        <taxon>Symbiodinium</taxon>
    </lineage>
</organism>
<dbReference type="InterPro" id="IPR050091">
    <property type="entry name" value="PKS_NRPS_Biosynth_Enz"/>
</dbReference>
<dbReference type="GO" id="GO:0006633">
    <property type="term" value="P:fatty acid biosynthetic process"/>
    <property type="evidence" value="ECO:0007669"/>
    <property type="project" value="TreeGrafter"/>
</dbReference>
<dbReference type="Gene3D" id="3.40.50.150">
    <property type="entry name" value="Vaccinia Virus protein VP39"/>
    <property type="match status" value="1"/>
</dbReference>
<sequence length="517" mass="56363">MAADRYTHGHHSSVVAQHASRTVENCANFLIPHLEEDFALLDVGCGPGSITRGFAKYVKSVTGVDNSESVIAQAQKALSETGSEGIEFQTASVYDLPFQDATFDVVYAHQVLQHLSKPVAALREMRRVCKAGGLIGVKDAIYSTMRGSPALPGIDKWRDVYMATARQNKAEPEAGLFLKRWLREAELKDVDYTTSTVTYSSANEVARKNWAESWAERTIHSFGTQALEYGIAKEPELQEVASAWKQWAADPESVFLFVNGECYIRGDCVTSIVLKAGNVEGEAENELGYFAGSATNQSGRRSHLAAPDCLALQEVIHEALRQTQITGLDVDAVESCADGKILDDSLEATAFARAYRPQGTLNVDDTAPLGIISAKSGVGNQLEAAGLSQILKVILGSRAAAFHPTPHLRIVNPHIDIEMCERNAILAGESLDFRLPSTYTGILNRSMAGTNCHAIVFAKVPSEIYRPRKAIQAPYKEAVQPILFWPKGGGALAEDMQPRMGYSIMGTFTRRIQLNTL</sequence>
<dbReference type="SMART" id="SM00825">
    <property type="entry name" value="PKS_KS"/>
    <property type="match status" value="1"/>
</dbReference>
<dbReference type="GO" id="GO:0008757">
    <property type="term" value="F:S-adenosylmethionine-dependent methyltransferase activity"/>
    <property type="evidence" value="ECO:0007669"/>
    <property type="project" value="InterPro"/>
</dbReference>
<evidence type="ECO:0000313" key="4">
    <source>
        <dbReference type="EMBL" id="OLP78650.1"/>
    </source>
</evidence>
<name>A0A1Q9C6V4_SYMMI</name>
<dbReference type="Pfam" id="PF02801">
    <property type="entry name" value="Ketoacyl-synt_C"/>
    <property type="match status" value="1"/>
</dbReference>
<reference evidence="4 5" key="1">
    <citation type="submission" date="2016-02" db="EMBL/GenBank/DDBJ databases">
        <title>Genome analysis of coral dinoflagellate symbionts highlights evolutionary adaptations to a symbiotic lifestyle.</title>
        <authorList>
            <person name="Aranda M."/>
            <person name="Li Y."/>
            <person name="Liew Y.J."/>
            <person name="Baumgarten S."/>
            <person name="Simakov O."/>
            <person name="Wilson M."/>
            <person name="Piel J."/>
            <person name="Ashoor H."/>
            <person name="Bougouffa S."/>
            <person name="Bajic V.B."/>
            <person name="Ryu T."/>
            <person name="Ravasi T."/>
            <person name="Bayer T."/>
            <person name="Micklem G."/>
            <person name="Kim H."/>
            <person name="Bhak J."/>
            <person name="Lajeunesse T.C."/>
            <person name="Voolstra C.R."/>
        </authorList>
    </citation>
    <scope>NUCLEOTIDE SEQUENCE [LARGE SCALE GENOMIC DNA]</scope>
    <source>
        <strain evidence="4 5">CCMP2467</strain>
    </source>
</reference>
<dbReference type="SUPFAM" id="SSF53901">
    <property type="entry name" value="Thiolase-like"/>
    <property type="match status" value="1"/>
</dbReference>
<dbReference type="GO" id="GO:0004312">
    <property type="term" value="F:fatty acid synthase activity"/>
    <property type="evidence" value="ECO:0007669"/>
    <property type="project" value="TreeGrafter"/>
</dbReference>
<dbReference type="InterPro" id="IPR014031">
    <property type="entry name" value="Ketoacyl_synth_C"/>
</dbReference>
<dbReference type="Pfam" id="PF08241">
    <property type="entry name" value="Methyltransf_11"/>
    <property type="match status" value="1"/>
</dbReference>
<comment type="caution">
    <text evidence="4">The sequence shown here is derived from an EMBL/GenBank/DDBJ whole genome shotgun (WGS) entry which is preliminary data.</text>
</comment>
<accession>A0A1Q9C6V4</accession>
<gene>
    <name evidence="4" type="ORF">AK812_SmicGene41151</name>
</gene>